<gene>
    <name evidence="2" type="ORF">FOXG_06542</name>
</gene>
<dbReference type="KEGG" id="fox:FOXG_06542"/>
<dbReference type="EMBL" id="DS231702">
    <property type="protein sequence ID" value="KNB04433.1"/>
    <property type="molecule type" value="Genomic_DNA"/>
</dbReference>
<feature type="non-terminal residue" evidence="2">
    <location>
        <position position="1"/>
    </location>
</feature>
<evidence type="ECO:0000313" key="2">
    <source>
        <dbReference type="EMBL" id="KNB04433.1"/>
    </source>
</evidence>
<sequence>MSGVANPVSDVIIVMGHEPDASGGGYHRPQRKMARTTKMLEMQQQNGDMDWQEEGGTSEGVLGQNRARKQTAPKSSGGVVEAVQSLKQLLGQDFNMKTEAMKAEFQLEFTKLRDRMAEEVTRTTAQTAQELSQVQDQLIQACGELEQTRLQLNMLNKTETQRSSVQSYADAARMTPTSMSSQSPSAARSATPEPVFCTVDKSRVPEDHIGDATPTIIHKTVEQDMSFETNYILSKLIA</sequence>
<dbReference type="GeneID" id="28948412"/>
<reference evidence="2" key="2">
    <citation type="journal article" date="2010" name="Nature">
        <title>Comparative genomics reveals mobile pathogenicity chromosomes in Fusarium.</title>
        <authorList>
            <person name="Ma L.J."/>
            <person name="van der Does H.C."/>
            <person name="Borkovich K.A."/>
            <person name="Coleman J.J."/>
            <person name="Daboussi M.J."/>
            <person name="Di Pietro A."/>
            <person name="Dufresne M."/>
            <person name="Freitag M."/>
            <person name="Grabherr M."/>
            <person name="Henrissat B."/>
            <person name="Houterman P.M."/>
            <person name="Kang S."/>
            <person name="Shim W.B."/>
            <person name="Woloshuk C."/>
            <person name="Xie X."/>
            <person name="Xu J.R."/>
            <person name="Antoniw J."/>
            <person name="Baker S.E."/>
            <person name="Bluhm B.H."/>
            <person name="Breakspear A."/>
            <person name="Brown D.W."/>
            <person name="Butchko R.A."/>
            <person name="Chapman S."/>
            <person name="Coulson R."/>
            <person name="Coutinho P.M."/>
            <person name="Danchin E.G."/>
            <person name="Diener A."/>
            <person name="Gale L.R."/>
            <person name="Gardiner D.M."/>
            <person name="Goff S."/>
            <person name="Hammond-Kosack K.E."/>
            <person name="Hilburn K."/>
            <person name="Hua-Van A."/>
            <person name="Jonkers W."/>
            <person name="Kazan K."/>
            <person name="Kodira C.D."/>
            <person name="Koehrsen M."/>
            <person name="Kumar L."/>
            <person name="Lee Y.H."/>
            <person name="Li L."/>
            <person name="Manners J.M."/>
            <person name="Miranda-Saavedra D."/>
            <person name="Mukherjee M."/>
            <person name="Park G."/>
            <person name="Park J."/>
            <person name="Park S.Y."/>
            <person name="Proctor R.H."/>
            <person name="Regev A."/>
            <person name="Ruiz-Roldan M.C."/>
            <person name="Sain D."/>
            <person name="Sakthikumar S."/>
            <person name="Sykes S."/>
            <person name="Schwartz D.C."/>
            <person name="Turgeon B.G."/>
            <person name="Wapinski I."/>
            <person name="Yoder O."/>
            <person name="Young S."/>
            <person name="Zeng Q."/>
            <person name="Zhou S."/>
            <person name="Galagan J."/>
            <person name="Cuomo C.A."/>
            <person name="Kistler H.C."/>
            <person name="Rep M."/>
        </authorList>
    </citation>
    <scope>NUCLEOTIDE SEQUENCE [LARGE SCALE GENOMIC DNA]</scope>
    <source>
        <strain evidence="2">4287</strain>
    </source>
</reference>
<dbReference type="AlphaFoldDB" id="A0A0J9UZU8"/>
<organism evidence="2 3">
    <name type="scientific">Fusarium oxysporum f. sp. lycopersici (strain 4287 / CBS 123668 / FGSC 9935 / NRRL 34936)</name>
    <name type="common">Fusarium vascular wilt of tomato</name>
    <dbReference type="NCBI Taxonomy" id="426428"/>
    <lineage>
        <taxon>Eukaryota</taxon>
        <taxon>Fungi</taxon>
        <taxon>Dikarya</taxon>
        <taxon>Ascomycota</taxon>
        <taxon>Pezizomycotina</taxon>
        <taxon>Sordariomycetes</taxon>
        <taxon>Hypocreomycetidae</taxon>
        <taxon>Hypocreales</taxon>
        <taxon>Nectriaceae</taxon>
        <taxon>Fusarium</taxon>
        <taxon>Fusarium oxysporum species complex</taxon>
    </lineage>
</organism>
<protein>
    <submittedName>
        <fullName evidence="2">Uncharacterized protein</fullName>
    </submittedName>
</protein>
<dbReference type="RefSeq" id="XP_018242478.1">
    <property type="nucleotide sequence ID" value="XM_018385224.1"/>
</dbReference>
<accession>A0A0J9UZU8</accession>
<evidence type="ECO:0000256" key="1">
    <source>
        <dbReference type="SAM" id="MobiDB-lite"/>
    </source>
</evidence>
<dbReference type="Proteomes" id="UP000009097">
    <property type="component" value="Unassembled WGS sequence"/>
</dbReference>
<reference evidence="2" key="1">
    <citation type="submission" date="2007-04" db="EMBL/GenBank/DDBJ databases">
        <authorList>
            <consortium name="The Broad Institute Genome Sequencing Platform"/>
            <person name="Birren B."/>
            <person name="Lander E."/>
            <person name="Galagan J."/>
            <person name="Nusbaum C."/>
            <person name="Devon K."/>
            <person name="Ma L.-J."/>
            <person name="Jaffe D."/>
            <person name="Butler J."/>
            <person name="Alvarez P."/>
            <person name="Gnerre S."/>
            <person name="Grabherr M."/>
            <person name="Kleber M."/>
            <person name="Mauceli E."/>
            <person name="Brockman W."/>
            <person name="MacCallum I.A."/>
            <person name="Young S."/>
            <person name="LaButti K."/>
            <person name="DeCaprio D."/>
            <person name="Crawford M."/>
            <person name="Koehrsen M."/>
            <person name="Engels R."/>
            <person name="Montgomery P."/>
            <person name="Pearson M."/>
            <person name="Howarth C."/>
            <person name="Larson L."/>
            <person name="White J."/>
            <person name="O'Leary S."/>
            <person name="Kodira C."/>
            <person name="Zeng Q."/>
            <person name="Yandava C."/>
            <person name="Alvarado L."/>
            <person name="Kistler C."/>
            <person name="Shim W.-B."/>
            <person name="Kang S."/>
            <person name="Woloshuk C."/>
        </authorList>
    </citation>
    <scope>NUCLEOTIDE SEQUENCE</scope>
    <source>
        <strain evidence="2">4287</strain>
    </source>
</reference>
<proteinExistence type="predicted"/>
<dbReference type="VEuPathDB" id="FungiDB:FOXG_06542"/>
<evidence type="ECO:0000313" key="3">
    <source>
        <dbReference type="Proteomes" id="UP000009097"/>
    </source>
</evidence>
<feature type="region of interest" description="Disordered" evidence="1">
    <location>
        <begin position="49"/>
        <end position="77"/>
    </location>
</feature>
<name>A0A0J9UZU8_FUSO4</name>
<dbReference type="OrthoDB" id="5065823at2759"/>